<dbReference type="OrthoDB" id="8586159at2"/>
<dbReference type="EMBL" id="RAQO01000009">
    <property type="protein sequence ID" value="RKF14263.1"/>
    <property type="molecule type" value="Genomic_DNA"/>
</dbReference>
<keyword evidence="2" id="KW-1185">Reference proteome</keyword>
<protein>
    <submittedName>
        <fullName evidence="1">Patatin-like phospholipase family protein</fullName>
    </submittedName>
</protein>
<proteinExistence type="predicted"/>
<dbReference type="AlphaFoldDB" id="A0A420E7W7"/>
<dbReference type="RefSeq" id="WP_120356074.1">
    <property type="nucleotide sequence ID" value="NZ_RAQO01000009.1"/>
</dbReference>
<name>A0A420E7W7_9ALTE</name>
<dbReference type="Proteomes" id="UP000286482">
    <property type="component" value="Unassembled WGS sequence"/>
</dbReference>
<evidence type="ECO:0000313" key="2">
    <source>
        <dbReference type="Proteomes" id="UP000286482"/>
    </source>
</evidence>
<evidence type="ECO:0000313" key="1">
    <source>
        <dbReference type="EMBL" id="RKF14263.1"/>
    </source>
</evidence>
<reference evidence="1 2" key="1">
    <citation type="submission" date="2018-09" db="EMBL/GenBank/DDBJ databases">
        <authorList>
            <person name="Wang Z."/>
        </authorList>
    </citation>
    <scope>NUCLEOTIDE SEQUENCE [LARGE SCALE GENOMIC DNA]</scope>
    <source>
        <strain evidence="1 2">ALS 81</strain>
    </source>
</reference>
<gene>
    <name evidence="1" type="ORF">DBZ36_16490</name>
</gene>
<accession>A0A420E7W7</accession>
<sequence length="359" mass="40077">MPAFEIYAGSQAKATIAKHGFKAELFGAVLGASGGPKWFILKGLDQFLFGSWLQNIDHPIELLGSSAGAFRFASLSQSDPVGSIERLAQRYSTTVYSANPSAREITDHAQQLLNYVLGNNGVSEILGNTKFHSHFVVARCLGLVACDQPALQVLGLAQSFALNRLNRRHLKRQYQRVLFSHPQSQLTINDPYQIPTQNVELSQQNLFSALMASGSIPMVLESVRDIPGAGPGIYRDGGIVDYHFDLDVGLNSDPTKDGFLTLYPHFQAQVKAGWFDKSLKRPVCEKHYRNVVMICPSSELVKSLPYGKISDRKDFSELSPEQRLPYWQTVLEKSHQLADEFEVWLEQPNLDDIRPLPFL</sequence>
<organism evidence="1 2">
    <name type="scientific">Alginatibacterium sediminis</name>
    <dbReference type="NCBI Taxonomy" id="2164068"/>
    <lineage>
        <taxon>Bacteria</taxon>
        <taxon>Pseudomonadati</taxon>
        <taxon>Pseudomonadota</taxon>
        <taxon>Gammaproteobacteria</taxon>
        <taxon>Alteromonadales</taxon>
        <taxon>Alteromonadaceae</taxon>
        <taxon>Alginatibacterium</taxon>
    </lineage>
</organism>
<dbReference type="SUPFAM" id="SSF52151">
    <property type="entry name" value="FabD/lysophospholipase-like"/>
    <property type="match status" value="1"/>
</dbReference>
<dbReference type="InterPro" id="IPR016035">
    <property type="entry name" value="Acyl_Trfase/lysoPLipase"/>
</dbReference>
<comment type="caution">
    <text evidence="1">The sequence shown here is derived from an EMBL/GenBank/DDBJ whole genome shotgun (WGS) entry which is preliminary data.</text>
</comment>